<reference evidence="8 9" key="1">
    <citation type="submission" date="2016-11" db="EMBL/GenBank/DDBJ databases">
        <authorList>
            <person name="Jaros S."/>
            <person name="Januszkiewicz K."/>
            <person name="Wedrychowicz H."/>
        </authorList>
    </citation>
    <scope>NUCLEOTIDE SEQUENCE [LARGE SCALE GENOMIC DNA]</scope>
    <source>
        <strain evidence="8 9">DSM 46144</strain>
    </source>
</reference>
<feature type="modified residue" description="4-aspartylphosphate" evidence="5">
    <location>
        <position position="54"/>
    </location>
</feature>
<dbReference type="CDD" id="cd06170">
    <property type="entry name" value="LuxR_C_like"/>
    <property type="match status" value="1"/>
</dbReference>
<keyword evidence="4" id="KW-0804">Transcription</keyword>
<dbReference type="InterPro" id="IPR039420">
    <property type="entry name" value="WalR-like"/>
</dbReference>
<dbReference type="InterPro" id="IPR001789">
    <property type="entry name" value="Sig_transdc_resp-reg_receiver"/>
</dbReference>
<name>A0A1M7TVF4_9ACTN</name>
<dbReference type="RefSeq" id="WP_073260244.1">
    <property type="nucleotide sequence ID" value="NZ_FRCS01000007.1"/>
</dbReference>
<evidence type="ECO:0000259" key="7">
    <source>
        <dbReference type="PROSITE" id="PS50110"/>
    </source>
</evidence>
<dbReference type="PROSITE" id="PS50110">
    <property type="entry name" value="RESPONSE_REGULATORY"/>
    <property type="match status" value="1"/>
</dbReference>
<organism evidence="8 9">
    <name type="scientific">Cryptosporangium aurantiacum</name>
    <dbReference type="NCBI Taxonomy" id="134849"/>
    <lineage>
        <taxon>Bacteria</taxon>
        <taxon>Bacillati</taxon>
        <taxon>Actinomycetota</taxon>
        <taxon>Actinomycetes</taxon>
        <taxon>Cryptosporangiales</taxon>
        <taxon>Cryptosporangiaceae</taxon>
        <taxon>Cryptosporangium</taxon>
    </lineage>
</organism>
<gene>
    <name evidence="8" type="ORF">SAMN05443668_107134</name>
</gene>
<feature type="domain" description="Response regulatory" evidence="7">
    <location>
        <begin position="3"/>
        <end position="118"/>
    </location>
</feature>
<proteinExistence type="predicted"/>
<keyword evidence="2" id="KW-0805">Transcription regulation</keyword>
<dbReference type="Gene3D" id="3.40.50.2300">
    <property type="match status" value="1"/>
</dbReference>
<dbReference type="PANTHER" id="PTHR43214:SF24">
    <property type="entry name" value="TRANSCRIPTIONAL REGULATORY PROTEIN NARL-RELATED"/>
    <property type="match status" value="1"/>
</dbReference>
<dbReference type="InterPro" id="IPR011006">
    <property type="entry name" value="CheY-like_superfamily"/>
</dbReference>
<evidence type="ECO:0000313" key="8">
    <source>
        <dbReference type="EMBL" id="SHN74707.1"/>
    </source>
</evidence>
<dbReference type="SMART" id="SM00448">
    <property type="entry name" value="REC"/>
    <property type="match status" value="1"/>
</dbReference>
<dbReference type="Pfam" id="PF00072">
    <property type="entry name" value="Response_reg"/>
    <property type="match status" value="1"/>
</dbReference>
<dbReference type="PRINTS" id="PR00038">
    <property type="entry name" value="HTHLUXR"/>
</dbReference>
<dbReference type="GO" id="GO:0000160">
    <property type="term" value="P:phosphorelay signal transduction system"/>
    <property type="evidence" value="ECO:0007669"/>
    <property type="project" value="InterPro"/>
</dbReference>
<accession>A0A1M7TVF4</accession>
<dbReference type="InterPro" id="IPR058245">
    <property type="entry name" value="NreC/VraR/RcsB-like_REC"/>
</dbReference>
<sequence length="217" mass="22771">MISIVVADDQELVRSGFTMILEAQPDFTVVAEAGDGLAAVAAASAHDPDVVLLDVRMPKLDGLGAARRICAGTSAKVIMLTTFDQDDYVYDALAAGASGFLLKDLRRDDLVHAVRVVAGGEALLAPTVTRRLIAELTRARARGQVAPGRLSALTPREQETLALLGRGLSNAEIAAALVVSEHTVKTHVSNVLAKLGLRDRIQAVIAAYETGLIVPGS</sequence>
<evidence type="ECO:0000256" key="1">
    <source>
        <dbReference type="ARBA" id="ARBA00022553"/>
    </source>
</evidence>
<dbReference type="PROSITE" id="PS50043">
    <property type="entry name" value="HTH_LUXR_2"/>
    <property type="match status" value="1"/>
</dbReference>
<evidence type="ECO:0000259" key="6">
    <source>
        <dbReference type="PROSITE" id="PS50043"/>
    </source>
</evidence>
<evidence type="ECO:0000313" key="9">
    <source>
        <dbReference type="Proteomes" id="UP000184440"/>
    </source>
</evidence>
<keyword evidence="9" id="KW-1185">Reference proteome</keyword>
<protein>
    <submittedName>
        <fullName evidence="8">Two component transcriptional regulator, LuxR family</fullName>
    </submittedName>
</protein>
<dbReference type="SUPFAM" id="SSF46894">
    <property type="entry name" value="C-terminal effector domain of the bipartite response regulators"/>
    <property type="match status" value="1"/>
</dbReference>
<dbReference type="STRING" id="134849.SAMN05443668_107134"/>
<evidence type="ECO:0000256" key="2">
    <source>
        <dbReference type="ARBA" id="ARBA00023015"/>
    </source>
</evidence>
<keyword evidence="3" id="KW-0238">DNA-binding</keyword>
<feature type="domain" description="HTH luxR-type" evidence="6">
    <location>
        <begin position="146"/>
        <end position="211"/>
    </location>
</feature>
<keyword evidence="1 5" id="KW-0597">Phosphoprotein</keyword>
<evidence type="ECO:0000256" key="4">
    <source>
        <dbReference type="ARBA" id="ARBA00023163"/>
    </source>
</evidence>
<dbReference type="PANTHER" id="PTHR43214">
    <property type="entry name" value="TWO-COMPONENT RESPONSE REGULATOR"/>
    <property type="match status" value="1"/>
</dbReference>
<dbReference type="Pfam" id="PF00196">
    <property type="entry name" value="GerE"/>
    <property type="match status" value="1"/>
</dbReference>
<dbReference type="SUPFAM" id="SSF52172">
    <property type="entry name" value="CheY-like"/>
    <property type="match status" value="1"/>
</dbReference>
<dbReference type="GO" id="GO:0006355">
    <property type="term" value="P:regulation of DNA-templated transcription"/>
    <property type="evidence" value="ECO:0007669"/>
    <property type="project" value="InterPro"/>
</dbReference>
<dbReference type="InterPro" id="IPR000792">
    <property type="entry name" value="Tscrpt_reg_LuxR_C"/>
</dbReference>
<dbReference type="InterPro" id="IPR016032">
    <property type="entry name" value="Sig_transdc_resp-reg_C-effctor"/>
</dbReference>
<dbReference type="GO" id="GO:0003677">
    <property type="term" value="F:DNA binding"/>
    <property type="evidence" value="ECO:0007669"/>
    <property type="project" value="UniProtKB-KW"/>
</dbReference>
<dbReference type="PROSITE" id="PS00622">
    <property type="entry name" value="HTH_LUXR_1"/>
    <property type="match status" value="1"/>
</dbReference>
<dbReference type="SMART" id="SM00421">
    <property type="entry name" value="HTH_LUXR"/>
    <property type="match status" value="1"/>
</dbReference>
<evidence type="ECO:0000256" key="5">
    <source>
        <dbReference type="PROSITE-ProRule" id="PRU00169"/>
    </source>
</evidence>
<dbReference type="OrthoDB" id="154278at2"/>
<dbReference type="AlphaFoldDB" id="A0A1M7TVF4"/>
<dbReference type="CDD" id="cd17535">
    <property type="entry name" value="REC_NarL-like"/>
    <property type="match status" value="1"/>
</dbReference>
<dbReference type="Proteomes" id="UP000184440">
    <property type="component" value="Unassembled WGS sequence"/>
</dbReference>
<evidence type="ECO:0000256" key="3">
    <source>
        <dbReference type="ARBA" id="ARBA00023125"/>
    </source>
</evidence>
<dbReference type="EMBL" id="FRCS01000007">
    <property type="protein sequence ID" value="SHN74707.1"/>
    <property type="molecule type" value="Genomic_DNA"/>
</dbReference>